<dbReference type="PANTHER" id="PTHR30009:SF12">
    <property type="entry name" value="PHOSPHOTRANSFERASE IIC COMPONENT GLVC"/>
    <property type="match status" value="1"/>
</dbReference>
<dbReference type="InterPro" id="IPR036878">
    <property type="entry name" value="Glu_permease_IIB"/>
</dbReference>
<dbReference type="CDD" id="cd00212">
    <property type="entry name" value="PTS_IIB_glc"/>
    <property type="match status" value="1"/>
</dbReference>
<dbReference type="STRING" id="1514105.AOC36_03060"/>
<dbReference type="InterPro" id="IPR013013">
    <property type="entry name" value="PTS_EIIC_1"/>
</dbReference>
<feature type="active site" description="Phosphocysteine intermediate; for EIIB activity" evidence="11">
    <location>
        <position position="473"/>
    </location>
</feature>
<evidence type="ECO:0000259" key="13">
    <source>
        <dbReference type="PROSITE" id="PS51098"/>
    </source>
</evidence>
<dbReference type="Pfam" id="PF02378">
    <property type="entry name" value="PTS_EIIC"/>
    <property type="match status" value="1"/>
</dbReference>
<name>A0A0X8GYZ0_9FIRM</name>
<evidence type="ECO:0000256" key="3">
    <source>
        <dbReference type="ARBA" id="ARBA00022475"/>
    </source>
</evidence>
<feature type="transmembrane region" description="Helical" evidence="12">
    <location>
        <begin position="350"/>
        <end position="370"/>
    </location>
</feature>
<keyword evidence="16" id="KW-1185">Reference proteome</keyword>
<dbReference type="GO" id="GO:0090563">
    <property type="term" value="F:protein-phosphocysteine-sugar phosphotransferase activity"/>
    <property type="evidence" value="ECO:0007669"/>
    <property type="project" value="TreeGrafter"/>
</dbReference>
<dbReference type="Gene3D" id="3.30.1360.60">
    <property type="entry name" value="Glucose permease domain IIB"/>
    <property type="match status" value="1"/>
</dbReference>
<feature type="transmembrane region" description="Helical" evidence="12">
    <location>
        <begin position="173"/>
        <end position="196"/>
    </location>
</feature>
<feature type="transmembrane region" description="Helical" evidence="12">
    <location>
        <begin position="327"/>
        <end position="343"/>
    </location>
</feature>
<dbReference type="PANTHER" id="PTHR30009">
    <property type="entry name" value="CYTOCHROME C-TYPE SYNTHESIS PROTEIN AND PTS TRANSMEMBRANE COMPONENT"/>
    <property type="match status" value="1"/>
</dbReference>
<reference evidence="15 16" key="1">
    <citation type="submission" date="2015-10" db="EMBL/GenBank/DDBJ databases">
        <title>Erysipelothrix larvae sp. LV19 isolated from the larval gut of the rhinoceros beetle, Trypoxylus dichotomus.</title>
        <authorList>
            <person name="Lim S."/>
            <person name="Kim B.-C."/>
        </authorList>
    </citation>
    <scope>NUCLEOTIDE SEQUENCE [LARGE SCALE GENOMIC DNA]</scope>
    <source>
        <strain evidence="15 16">LV19</strain>
    </source>
</reference>
<dbReference type="PROSITE" id="PS01035">
    <property type="entry name" value="PTS_EIIB_TYPE_1_CYS"/>
    <property type="match status" value="1"/>
</dbReference>
<evidence type="ECO:0000256" key="9">
    <source>
        <dbReference type="ARBA" id="ARBA00022989"/>
    </source>
</evidence>
<dbReference type="Pfam" id="PF00367">
    <property type="entry name" value="PTS_EIIB"/>
    <property type="match status" value="1"/>
</dbReference>
<dbReference type="NCBIfam" id="TIGR00826">
    <property type="entry name" value="EIIB_glc"/>
    <property type="match status" value="1"/>
</dbReference>
<dbReference type="InterPro" id="IPR050429">
    <property type="entry name" value="PTS_Glucose_EIICBA"/>
</dbReference>
<evidence type="ECO:0000259" key="14">
    <source>
        <dbReference type="PROSITE" id="PS51103"/>
    </source>
</evidence>
<gene>
    <name evidence="15" type="ORF">AOC36_03060</name>
</gene>
<evidence type="ECO:0000256" key="6">
    <source>
        <dbReference type="ARBA" id="ARBA00022683"/>
    </source>
</evidence>
<dbReference type="GO" id="GO:0005886">
    <property type="term" value="C:plasma membrane"/>
    <property type="evidence" value="ECO:0007669"/>
    <property type="project" value="UniProtKB-SubCell"/>
</dbReference>
<evidence type="ECO:0000256" key="8">
    <source>
        <dbReference type="ARBA" id="ARBA00022777"/>
    </source>
</evidence>
<dbReference type="Proteomes" id="UP000063781">
    <property type="component" value="Chromosome"/>
</dbReference>
<dbReference type="GO" id="GO:0016301">
    <property type="term" value="F:kinase activity"/>
    <property type="evidence" value="ECO:0007669"/>
    <property type="project" value="UniProtKB-KW"/>
</dbReference>
<evidence type="ECO:0000256" key="1">
    <source>
        <dbReference type="ARBA" id="ARBA00004651"/>
    </source>
</evidence>
<protein>
    <submittedName>
        <fullName evidence="15">PTS alpha-glucoside transporter subunit IIBC</fullName>
    </submittedName>
</protein>
<comment type="subcellular location">
    <subcellularLocation>
        <location evidence="1">Cell membrane</location>
        <topology evidence="1">Multi-pass membrane protein</topology>
    </subcellularLocation>
</comment>
<evidence type="ECO:0000256" key="4">
    <source>
        <dbReference type="ARBA" id="ARBA00022597"/>
    </source>
</evidence>
<evidence type="ECO:0000256" key="11">
    <source>
        <dbReference type="PROSITE-ProRule" id="PRU00421"/>
    </source>
</evidence>
<evidence type="ECO:0000256" key="5">
    <source>
        <dbReference type="ARBA" id="ARBA00022679"/>
    </source>
</evidence>
<dbReference type="GO" id="GO:0008982">
    <property type="term" value="F:protein-N(PI)-phosphohistidine-sugar phosphotransferase activity"/>
    <property type="evidence" value="ECO:0007669"/>
    <property type="project" value="InterPro"/>
</dbReference>
<dbReference type="InterPro" id="IPR018113">
    <property type="entry name" value="PTrfase_EIIB_Cys"/>
</dbReference>
<dbReference type="PROSITE" id="PS51103">
    <property type="entry name" value="PTS_EIIC_TYPE_1"/>
    <property type="match status" value="1"/>
</dbReference>
<keyword evidence="8" id="KW-0418">Kinase</keyword>
<keyword evidence="4" id="KW-0762">Sugar transport</keyword>
<dbReference type="RefSeq" id="WP_067631354.1">
    <property type="nucleotide sequence ID" value="NZ_CP013213.1"/>
</dbReference>
<dbReference type="InterPro" id="IPR010975">
    <property type="entry name" value="PTS_IIBC_a_glc"/>
</dbReference>
<evidence type="ECO:0000313" key="15">
    <source>
        <dbReference type="EMBL" id="AMC92997.1"/>
    </source>
</evidence>
<keyword evidence="3" id="KW-1003">Cell membrane</keyword>
<feature type="domain" description="PTS EIIB type-1" evidence="13">
    <location>
        <begin position="451"/>
        <end position="530"/>
    </location>
</feature>
<organism evidence="15 16">
    <name type="scientific">Erysipelothrix larvae</name>
    <dbReference type="NCBI Taxonomy" id="1514105"/>
    <lineage>
        <taxon>Bacteria</taxon>
        <taxon>Bacillati</taxon>
        <taxon>Bacillota</taxon>
        <taxon>Erysipelotrichia</taxon>
        <taxon>Erysipelotrichales</taxon>
        <taxon>Erysipelotrichaceae</taxon>
        <taxon>Erysipelothrix</taxon>
    </lineage>
</organism>
<keyword evidence="5" id="KW-0808">Transferase</keyword>
<proteinExistence type="predicted"/>
<evidence type="ECO:0000256" key="10">
    <source>
        <dbReference type="ARBA" id="ARBA00023136"/>
    </source>
</evidence>
<evidence type="ECO:0000256" key="2">
    <source>
        <dbReference type="ARBA" id="ARBA00022448"/>
    </source>
</evidence>
<evidence type="ECO:0000256" key="12">
    <source>
        <dbReference type="SAM" id="Phobius"/>
    </source>
</evidence>
<dbReference type="PROSITE" id="PS51098">
    <property type="entry name" value="PTS_EIIB_TYPE_1"/>
    <property type="match status" value="1"/>
</dbReference>
<dbReference type="GO" id="GO:0009401">
    <property type="term" value="P:phosphoenolpyruvate-dependent sugar phosphotransferase system"/>
    <property type="evidence" value="ECO:0007669"/>
    <property type="project" value="UniProtKB-KW"/>
</dbReference>
<feature type="transmembrane region" description="Helical" evidence="12">
    <location>
        <begin position="273"/>
        <end position="297"/>
    </location>
</feature>
<sequence length="530" mass="58807">MMKKIQRFGGAMFTPTLLFAFSGLMVGFSIVFKNSSIMGSLADPSHIWYQFWDVVSAGAWMVFNQLPLLFALSLPIALAKKQQARACLEAVATYLTFNYFVGRMLTHWGPAFGVDFTREITTGSGLTTIAGIKTLDTGMIGALLISGIVIWVHNRYFDNELPDWIGIFKGSSLVVAICFFLMLPVALLTCLIWPHFQALMSGLQGFFMNSGSLGIWVYAFLQKILIPTGLHHFIYAPFTYDNVIVQGGTSAYWATNLHNFQTTAYTLKEMYPIGFSLSGMGKVFGSLGVAGAFYVTAKPEKKKAVLGLMIPATLTSVLTGITEPLEFTFLFSAPILFVVHALLDATLQALAFTFGVVGDFGGGLINWTVLNWLPLGMYHWRTYLIQVSLGLVFTVIWFVVFVYLIKKFNLLTPGRELEDETKLYSKAEYLEKQENSKVDQKNSDKKLTKAERQAAIYLELVGGKNNVVDVTNCATRLRITLVNDKDLAPEKNFKEAGAHGLVHNGNAIQIIVGMSVPSVREEFEILLEEN</sequence>
<feature type="transmembrane region" description="Helical" evidence="12">
    <location>
        <begin position="382"/>
        <end position="405"/>
    </location>
</feature>
<evidence type="ECO:0000256" key="7">
    <source>
        <dbReference type="ARBA" id="ARBA00022692"/>
    </source>
</evidence>
<keyword evidence="10 12" id="KW-0472">Membrane</keyword>
<feature type="transmembrane region" description="Helical" evidence="12">
    <location>
        <begin position="58"/>
        <end position="79"/>
    </location>
</feature>
<keyword evidence="7 12" id="KW-0812">Transmembrane</keyword>
<dbReference type="SUPFAM" id="SSF55604">
    <property type="entry name" value="Glucose permease domain IIB"/>
    <property type="match status" value="1"/>
</dbReference>
<feature type="transmembrane region" description="Helical" evidence="12">
    <location>
        <begin position="129"/>
        <end position="152"/>
    </location>
</feature>
<keyword evidence="6" id="KW-0598">Phosphotransferase system</keyword>
<evidence type="ECO:0000313" key="16">
    <source>
        <dbReference type="Proteomes" id="UP000063781"/>
    </source>
</evidence>
<accession>A0A0X8GYZ0</accession>
<dbReference type="AlphaFoldDB" id="A0A0X8GYZ0"/>
<dbReference type="NCBIfam" id="TIGR02005">
    <property type="entry name" value="PTS-IIBC-alpha"/>
    <property type="match status" value="1"/>
</dbReference>
<dbReference type="KEGG" id="erl:AOC36_03060"/>
<feature type="transmembrane region" description="Helical" evidence="12">
    <location>
        <begin position="91"/>
        <end position="109"/>
    </location>
</feature>
<feature type="domain" description="PTS EIIC type-1" evidence="14">
    <location>
        <begin position="1"/>
        <end position="417"/>
    </location>
</feature>
<dbReference type="OrthoDB" id="9764327at2"/>
<dbReference type="InterPro" id="IPR003352">
    <property type="entry name" value="PTS_EIIC"/>
</dbReference>
<keyword evidence="2" id="KW-0813">Transport</keyword>
<dbReference type="InterPro" id="IPR001996">
    <property type="entry name" value="PTS_IIB_1"/>
</dbReference>
<dbReference type="EMBL" id="CP013213">
    <property type="protein sequence ID" value="AMC92997.1"/>
    <property type="molecule type" value="Genomic_DNA"/>
</dbReference>
<keyword evidence="9 12" id="KW-1133">Transmembrane helix</keyword>